<dbReference type="InParanoid" id="A0DIH0"/>
<dbReference type="GeneID" id="5036019"/>
<gene>
    <name evidence="1" type="ORF">GSPATT00017209001</name>
</gene>
<name>A0DIH0_PARTE</name>
<dbReference type="AlphaFoldDB" id="A0DIH0"/>
<evidence type="ECO:0000313" key="1">
    <source>
        <dbReference type="EMBL" id="CAK82837.1"/>
    </source>
</evidence>
<reference evidence="1 2" key="1">
    <citation type="journal article" date="2006" name="Nature">
        <title>Global trends of whole-genome duplications revealed by the ciliate Paramecium tetraurelia.</title>
        <authorList>
            <consortium name="Genoscope"/>
            <person name="Aury J.-M."/>
            <person name="Jaillon O."/>
            <person name="Duret L."/>
            <person name="Noel B."/>
            <person name="Jubin C."/>
            <person name="Porcel B.M."/>
            <person name="Segurens B."/>
            <person name="Daubin V."/>
            <person name="Anthouard V."/>
            <person name="Aiach N."/>
            <person name="Arnaiz O."/>
            <person name="Billaut A."/>
            <person name="Beisson J."/>
            <person name="Blanc I."/>
            <person name="Bouhouche K."/>
            <person name="Camara F."/>
            <person name="Duharcourt S."/>
            <person name="Guigo R."/>
            <person name="Gogendeau D."/>
            <person name="Katinka M."/>
            <person name="Keller A.-M."/>
            <person name="Kissmehl R."/>
            <person name="Klotz C."/>
            <person name="Koll F."/>
            <person name="Le Moue A."/>
            <person name="Lepere C."/>
            <person name="Malinsky S."/>
            <person name="Nowacki M."/>
            <person name="Nowak J.K."/>
            <person name="Plattner H."/>
            <person name="Poulain J."/>
            <person name="Ruiz F."/>
            <person name="Serrano V."/>
            <person name="Zagulski M."/>
            <person name="Dessen P."/>
            <person name="Betermier M."/>
            <person name="Weissenbach J."/>
            <person name="Scarpelli C."/>
            <person name="Schachter V."/>
            <person name="Sperling L."/>
            <person name="Meyer E."/>
            <person name="Cohen J."/>
            <person name="Wincker P."/>
        </authorList>
    </citation>
    <scope>NUCLEOTIDE SEQUENCE [LARGE SCALE GENOMIC DNA]</scope>
    <source>
        <strain evidence="1 2">Stock d4-2</strain>
    </source>
</reference>
<dbReference type="OrthoDB" id="322704at2759"/>
<dbReference type="HOGENOM" id="CLU_2282900_0_0_1"/>
<dbReference type="RefSeq" id="XP_001450234.1">
    <property type="nucleotide sequence ID" value="XM_001450197.1"/>
</dbReference>
<dbReference type="KEGG" id="ptm:GSPATT00017209001"/>
<organism evidence="1 2">
    <name type="scientific">Paramecium tetraurelia</name>
    <dbReference type="NCBI Taxonomy" id="5888"/>
    <lineage>
        <taxon>Eukaryota</taxon>
        <taxon>Sar</taxon>
        <taxon>Alveolata</taxon>
        <taxon>Ciliophora</taxon>
        <taxon>Intramacronucleata</taxon>
        <taxon>Oligohymenophorea</taxon>
        <taxon>Peniculida</taxon>
        <taxon>Parameciidae</taxon>
        <taxon>Paramecium</taxon>
    </lineage>
</organism>
<protein>
    <submittedName>
        <fullName evidence="1">Uncharacterized protein</fullName>
    </submittedName>
</protein>
<keyword evidence="2" id="KW-1185">Reference proteome</keyword>
<dbReference type="Proteomes" id="UP000000600">
    <property type="component" value="Unassembled WGS sequence"/>
</dbReference>
<sequence>MFEAKEYLRKMEIIEVLNRKQQVSTKELTVKLTRYAKFGSTCGVNDKGELLLSLINGPVLQQLRYQQQADQPRLQTQGQLEQLLNELVKGDQEYQKDYNCQN</sequence>
<proteinExistence type="predicted"/>
<evidence type="ECO:0000313" key="2">
    <source>
        <dbReference type="Proteomes" id="UP000000600"/>
    </source>
</evidence>
<dbReference type="EMBL" id="CT868441">
    <property type="protein sequence ID" value="CAK82837.1"/>
    <property type="molecule type" value="Genomic_DNA"/>
</dbReference>
<accession>A0DIH0</accession>